<protein>
    <submittedName>
        <fullName evidence="1">Uncharacterized protein</fullName>
    </submittedName>
</protein>
<comment type="caution">
    <text evidence="1">The sequence shown here is derived from an EMBL/GenBank/DDBJ whole genome shotgun (WGS) entry which is preliminary data.</text>
</comment>
<proteinExistence type="predicted"/>
<name>A0AAV2IKS6_LYMST</name>
<reference evidence="1 2" key="1">
    <citation type="submission" date="2024-04" db="EMBL/GenBank/DDBJ databases">
        <authorList>
            <consortium name="Genoscope - CEA"/>
            <person name="William W."/>
        </authorList>
    </citation>
    <scope>NUCLEOTIDE SEQUENCE [LARGE SCALE GENOMIC DNA]</scope>
</reference>
<evidence type="ECO:0000313" key="1">
    <source>
        <dbReference type="EMBL" id="CAL1546985.1"/>
    </source>
</evidence>
<dbReference type="AlphaFoldDB" id="A0AAV2IKS6"/>
<dbReference type="EMBL" id="CAXITT010000889">
    <property type="protein sequence ID" value="CAL1546985.1"/>
    <property type="molecule type" value="Genomic_DNA"/>
</dbReference>
<feature type="non-terminal residue" evidence="1">
    <location>
        <position position="1"/>
    </location>
</feature>
<gene>
    <name evidence="1" type="ORF">GSLYS_00020362001</name>
</gene>
<dbReference type="Proteomes" id="UP001497497">
    <property type="component" value="Unassembled WGS sequence"/>
</dbReference>
<accession>A0AAV2IKS6</accession>
<sequence length="62" mass="6780">DCNLGYYGINCQYSCPATCSQKRCNHVNGACENCNLGRYGMNCQYSCPGKCSNKRCNHVSGS</sequence>
<feature type="non-terminal residue" evidence="1">
    <location>
        <position position="62"/>
    </location>
</feature>
<organism evidence="1 2">
    <name type="scientific">Lymnaea stagnalis</name>
    <name type="common">Great pond snail</name>
    <name type="synonym">Helix stagnalis</name>
    <dbReference type="NCBI Taxonomy" id="6523"/>
    <lineage>
        <taxon>Eukaryota</taxon>
        <taxon>Metazoa</taxon>
        <taxon>Spiralia</taxon>
        <taxon>Lophotrochozoa</taxon>
        <taxon>Mollusca</taxon>
        <taxon>Gastropoda</taxon>
        <taxon>Heterobranchia</taxon>
        <taxon>Euthyneura</taxon>
        <taxon>Panpulmonata</taxon>
        <taxon>Hygrophila</taxon>
        <taxon>Lymnaeoidea</taxon>
        <taxon>Lymnaeidae</taxon>
        <taxon>Lymnaea</taxon>
    </lineage>
</organism>
<evidence type="ECO:0000313" key="2">
    <source>
        <dbReference type="Proteomes" id="UP001497497"/>
    </source>
</evidence>
<keyword evidence="2" id="KW-1185">Reference proteome</keyword>